<dbReference type="Pfam" id="PF10947">
    <property type="entry name" value="DUF2628"/>
    <property type="match status" value="1"/>
</dbReference>
<evidence type="ECO:0000313" key="3">
    <source>
        <dbReference type="Proteomes" id="UP001139534"/>
    </source>
</evidence>
<keyword evidence="1" id="KW-1133">Transmembrane helix</keyword>
<dbReference type="InterPro" id="IPR024399">
    <property type="entry name" value="DUF2628"/>
</dbReference>
<dbReference type="EMBL" id="JALPRK010000006">
    <property type="protein sequence ID" value="MCK8487324.1"/>
    <property type="molecule type" value="Genomic_DNA"/>
</dbReference>
<dbReference type="RefSeq" id="WP_248551525.1">
    <property type="nucleotide sequence ID" value="NZ_JALPRK010000006.1"/>
</dbReference>
<keyword evidence="1" id="KW-0812">Transmembrane</keyword>
<keyword evidence="1" id="KW-0472">Membrane</keyword>
<protein>
    <submittedName>
        <fullName evidence="2">DUF2628 domain-containing protein</fullName>
    </submittedName>
</protein>
<dbReference type="InterPro" id="IPR023201">
    <property type="entry name" value="SecY_dom_sf"/>
</dbReference>
<dbReference type="Proteomes" id="UP001139534">
    <property type="component" value="Unassembled WGS sequence"/>
</dbReference>
<evidence type="ECO:0000256" key="1">
    <source>
        <dbReference type="SAM" id="Phobius"/>
    </source>
</evidence>
<comment type="caution">
    <text evidence="2">The sequence shown here is derived from an EMBL/GenBank/DDBJ whole genome shotgun (WGS) entry which is preliminary data.</text>
</comment>
<evidence type="ECO:0000313" key="2">
    <source>
        <dbReference type="EMBL" id="MCK8487324.1"/>
    </source>
</evidence>
<reference evidence="2" key="1">
    <citation type="submission" date="2022-04" db="EMBL/GenBank/DDBJ databases">
        <authorList>
            <person name="Seo M.-J."/>
        </authorList>
    </citation>
    <scope>NUCLEOTIDE SEQUENCE</scope>
    <source>
        <strain evidence="2">MBLB2552</strain>
    </source>
</reference>
<keyword evidence="3" id="KW-1185">Reference proteome</keyword>
<proteinExistence type="predicted"/>
<dbReference type="AlphaFoldDB" id="A0A9X2BNW9"/>
<feature type="transmembrane region" description="Helical" evidence="1">
    <location>
        <begin position="126"/>
        <end position="149"/>
    </location>
</feature>
<accession>A0A9X2BNW9</accession>
<organism evidence="2 3">
    <name type="scientific">Paenibacillus mellifer</name>
    <dbReference type="NCBI Taxonomy" id="2937794"/>
    <lineage>
        <taxon>Bacteria</taxon>
        <taxon>Bacillati</taxon>
        <taxon>Bacillota</taxon>
        <taxon>Bacilli</taxon>
        <taxon>Bacillales</taxon>
        <taxon>Paenibacillaceae</taxon>
        <taxon>Paenibacillus</taxon>
    </lineage>
</organism>
<feature type="transmembrane region" description="Helical" evidence="1">
    <location>
        <begin position="65"/>
        <end position="88"/>
    </location>
</feature>
<gene>
    <name evidence="2" type="ORF">M0651_09085</name>
</gene>
<name>A0A9X2BNW9_9BACL</name>
<dbReference type="SUPFAM" id="SSF103491">
    <property type="entry name" value="Preprotein translocase SecY subunit"/>
    <property type="match status" value="1"/>
</dbReference>
<sequence>MGRRAESYLQKWREDNRWNWPAFLFGGYWLLYRGMYLYLLLYLVASSLVMNIAGPLLFSNSGGTFSGGMVVTVLTVYLAIKIGLAITANRLYLHQAKRKINVLYQRYPSDPVTREDKIVLAGETSLYIPIALAVLPLLVALVFGAFTYLHYYKQVQTEIEQLQE</sequence>